<evidence type="ECO:0000313" key="1">
    <source>
        <dbReference type="EMBL" id="KAF2704975.1"/>
    </source>
</evidence>
<gene>
    <name evidence="1" type="ORF">K504DRAFT_460761</name>
</gene>
<reference evidence="1" key="1">
    <citation type="journal article" date="2020" name="Stud. Mycol.">
        <title>101 Dothideomycetes genomes: a test case for predicting lifestyles and emergence of pathogens.</title>
        <authorList>
            <person name="Haridas S."/>
            <person name="Albert R."/>
            <person name="Binder M."/>
            <person name="Bloem J."/>
            <person name="Labutti K."/>
            <person name="Salamov A."/>
            <person name="Andreopoulos B."/>
            <person name="Baker S."/>
            <person name="Barry K."/>
            <person name="Bills G."/>
            <person name="Bluhm B."/>
            <person name="Cannon C."/>
            <person name="Castanera R."/>
            <person name="Culley D."/>
            <person name="Daum C."/>
            <person name="Ezra D."/>
            <person name="Gonzalez J."/>
            <person name="Henrissat B."/>
            <person name="Kuo A."/>
            <person name="Liang C."/>
            <person name="Lipzen A."/>
            <person name="Lutzoni F."/>
            <person name="Magnuson J."/>
            <person name="Mondo S."/>
            <person name="Nolan M."/>
            <person name="Ohm R."/>
            <person name="Pangilinan J."/>
            <person name="Park H.-J."/>
            <person name="Ramirez L."/>
            <person name="Alfaro M."/>
            <person name="Sun H."/>
            <person name="Tritt A."/>
            <person name="Yoshinaga Y."/>
            <person name="Zwiers L.-H."/>
            <person name="Turgeon B."/>
            <person name="Goodwin S."/>
            <person name="Spatafora J."/>
            <person name="Crous P."/>
            <person name="Grigoriev I."/>
        </authorList>
    </citation>
    <scope>NUCLEOTIDE SEQUENCE</scope>
    <source>
        <strain evidence="1">CBS 279.74</strain>
    </source>
</reference>
<proteinExistence type="predicted"/>
<dbReference type="Proteomes" id="UP000799428">
    <property type="component" value="Unassembled WGS sequence"/>
</dbReference>
<keyword evidence="2" id="KW-1185">Reference proteome</keyword>
<sequence>MIRTTPAGSGFSVSTPPTINQVSLYLVILSIHYYNTVDRSNYNHSRNIPSPGENWSFPEC</sequence>
<evidence type="ECO:0000313" key="2">
    <source>
        <dbReference type="Proteomes" id="UP000799428"/>
    </source>
</evidence>
<protein>
    <submittedName>
        <fullName evidence="1">Uncharacterized protein</fullName>
    </submittedName>
</protein>
<organism evidence="1 2">
    <name type="scientific">Pleomassaria siparia CBS 279.74</name>
    <dbReference type="NCBI Taxonomy" id="1314801"/>
    <lineage>
        <taxon>Eukaryota</taxon>
        <taxon>Fungi</taxon>
        <taxon>Dikarya</taxon>
        <taxon>Ascomycota</taxon>
        <taxon>Pezizomycotina</taxon>
        <taxon>Dothideomycetes</taxon>
        <taxon>Pleosporomycetidae</taxon>
        <taxon>Pleosporales</taxon>
        <taxon>Pleomassariaceae</taxon>
        <taxon>Pleomassaria</taxon>
    </lineage>
</organism>
<accession>A0A6G1JXJ2</accession>
<dbReference type="EMBL" id="MU005780">
    <property type="protein sequence ID" value="KAF2704975.1"/>
    <property type="molecule type" value="Genomic_DNA"/>
</dbReference>
<dbReference type="AlphaFoldDB" id="A0A6G1JXJ2"/>
<name>A0A6G1JXJ2_9PLEO</name>